<evidence type="ECO:0000256" key="5">
    <source>
        <dbReference type="SAM" id="Coils"/>
    </source>
</evidence>
<keyword evidence="1" id="KW-0645">Protease</keyword>
<organism evidence="8 9">
    <name type="scientific">Clostridium frigoriphilum</name>
    <dbReference type="NCBI Taxonomy" id="443253"/>
    <lineage>
        <taxon>Bacteria</taxon>
        <taxon>Bacillati</taxon>
        <taxon>Bacillota</taxon>
        <taxon>Clostridia</taxon>
        <taxon>Eubacteriales</taxon>
        <taxon>Clostridiaceae</taxon>
        <taxon>Clostridium</taxon>
    </lineage>
</organism>
<dbReference type="PANTHER" id="PTHR47053:SF1">
    <property type="entry name" value="MUREIN DD-ENDOPEPTIDASE MEPH-RELATED"/>
    <property type="match status" value="1"/>
</dbReference>
<dbReference type="PROSITE" id="PS51935">
    <property type="entry name" value="NLPC_P60"/>
    <property type="match status" value="1"/>
</dbReference>
<keyword evidence="4" id="KW-0788">Thiol protease</keyword>
<protein>
    <submittedName>
        <fullName evidence="8">NlpC/P60 family protein</fullName>
    </submittedName>
</protein>
<dbReference type="EMBL" id="JAZHFS010000015">
    <property type="protein sequence ID" value="MEF2113668.1"/>
    <property type="molecule type" value="Genomic_DNA"/>
</dbReference>
<evidence type="ECO:0000256" key="3">
    <source>
        <dbReference type="ARBA" id="ARBA00022801"/>
    </source>
</evidence>
<feature type="coiled-coil region" evidence="5">
    <location>
        <begin position="154"/>
        <end position="181"/>
    </location>
</feature>
<evidence type="ECO:0000256" key="6">
    <source>
        <dbReference type="SAM" id="SignalP"/>
    </source>
</evidence>
<dbReference type="InterPro" id="IPR000064">
    <property type="entry name" value="NLP_P60_dom"/>
</dbReference>
<reference evidence="8 9" key="1">
    <citation type="submission" date="2023-11" db="EMBL/GenBank/DDBJ databases">
        <title>Draft genome sequence of a psychrophilic Clostridium strain from permafrost water brine.</title>
        <authorList>
            <person name="Shcherbakova V.A."/>
            <person name="Trubitsyn V.E."/>
            <person name="Zakharyuk A.G."/>
        </authorList>
    </citation>
    <scope>NUCLEOTIDE SEQUENCE [LARGE SCALE GENOMIC DNA]</scope>
    <source>
        <strain evidence="8 9">14F</strain>
    </source>
</reference>
<keyword evidence="9" id="KW-1185">Reference proteome</keyword>
<dbReference type="InterPro" id="IPR057309">
    <property type="entry name" value="PcsB_CC"/>
</dbReference>
<dbReference type="InterPro" id="IPR051202">
    <property type="entry name" value="Peptidase_C40"/>
</dbReference>
<dbReference type="Pfam" id="PF24568">
    <property type="entry name" value="CC_PcsB"/>
    <property type="match status" value="1"/>
</dbReference>
<keyword evidence="5" id="KW-0175">Coiled coil</keyword>
<evidence type="ECO:0000256" key="4">
    <source>
        <dbReference type="ARBA" id="ARBA00022807"/>
    </source>
</evidence>
<dbReference type="Proteomes" id="UP001498469">
    <property type="component" value="Unassembled WGS sequence"/>
</dbReference>
<keyword evidence="3" id="KW-0378">Hydrolase</keyword>
<feature type="domain" description="NlpC/P60" evidence="7">
    <location>
        <begin position="251"/>
        <end position="368"/>
    </location>
</feature>
<keyword evidence="2 6" id="KW-0732">Signal</keyword>
<feature type="coiled-coil region" evidence="5">
    <location>
        <begin position="28"/>
        <end position="65"/>
    </location>
</feature>
<evidence type="ECO:0000313" key="9">
    <source>
        <dbReference type="Proteomes" id="UP001498469"/>
    </source>
</evidence>
<proteinExistence type="predicted"/>
<comment type="caution">
    <text evidence="8">The sequence shown here is derived from an EMBL/GenBank/DDBJ whole genome shotgun (WGS) entry which is preliminary data.</text>
</comment>
<evidence type="ECO:0000313" key="8">
    <source>
        <dbReference type="EMBL" id="MEF2113668.1"/>
    </source>
</evidence>
<accession>A0ABU7UQG1</accession>
<feature type="chain" id="PRO_5046866914" evidence="6">
    <location>
        <begin position="25"/>
        <end position="368"/>
    </location>
</feature>
<evidence type="ECO:0000259" key="7">
    <source>
        <dbReference type="PROSITE" id="PS51935"/>
    </source>
</evidence>
<evidence type="ECO:0000256" key="1">
    <source>
        <dbReference type="ARBA" id="ARBA00022670"/>
    </source>
</evidence>
<sequence length="368" mass="40922">MRKRIISLIVTIGVAATISMQVMANPLSDKLSNQKSQLESQKNAYKKAQSNIQSIEVSIEKLDSDIETMYTQVDKTKVKVGETQKQIVKTTKDIQVAQDNIKKEQDLFNERMRSMYMNGAGSYVEVLLNSEGIGDFISRAETVKKIVEYDNNIVTELTAKKNKVENQKRALETEKTKLLLLKADNEAKLAKLKDTKKDQSVLILEATKQEKLYSGKVNDGQATVDATMKQIQQMKDNLPNYTASRGGSSSSFSSNAVVAYASNFLGTPYVWGASGPQFFDCSGFMQYVYAHFGVSLSRTTYTQINEGSYVARGDLQAGDLIFFGTAADPHHVGMYVGNNSYIEAPRTGDVIKITELTRGDYVTARRVR</sequence>
<dbReference type="RefSeq" id="WP_216252337.1">
    <property type="nucleotide sequence ID" value="NZ_JAZHFS010000015.1"/>
</dbReference>
<feature type="signal peptide" evidence="6">
    <location>
        <begin position="1"/>
        <end position="24"/>
    </location>
</feature>
<gene>
    <name evidence="8" type="ORF">SJI18_15285</name>
</gene>
<evidence type="ECO:0000256" key="2">
    <source>
        <dbReference type="ARBA" id="ARBA00022729"/>
    </source>
</evidence>
<dbReference type="Pfam" id="PF00877">
    <property type="entry name" value="NLPC_P60"/>
    <property type="match status" value="1"/>
</dbReference>
<name>A0ABU7UQG1_9CLOT</name>
<dbReference type="PANTHER" id="PTHR47053">
    <property type="entry name" value="MUREIN DD-ENDOPEPTIDASE MEPH-RELATED"/>
    <property type="match status" value="1"/>
</dbReference>